<dbReference type="Proteomes" id="UP001595699">
    <property type="component" value="Unassembled WGS sequence"/>
</dbReference>
<dbReference type="InterPro" id="IPR042177">
    <property type="entry name" value="Cell/Rod_1"/>
</dbReference>
<evidence type="ECO:0000256" key="4">
    <source>
        <dbReference type="ARBA" id="ARBA00032089"/>
    </source>
</evidence>
<comment type="caution">
    <text evidence="7">The sequence shown here is derived from an EMBL/GenBank/DDBJ whole genome shotgun (WGS) entry which is preliminary data.</text>
</comment>
<dbReference type="PANTHER" id="PTHR34138">
    <property type="entry name" value="CELL SHAPE-DETERMINING PROTEIN MREC"/>
    <property type="match status" value="1"/>
</dbReference>
<dbReference type="InterPro" id="IPR055342">
    <property type="entry name" value="MreC_beta-barrel_core"/>
</dbReference>
<dbReference type="InterPro" id="IPR007221">
    <property type="entry name" value="MreC"/>
</dbReference>
<evidence type="ECO:0000313" key="7">
    <source>
        <dbReference type="EMBL" id="MFC3765807.1"/>
    </source>
</evidence>
<accession>A0ABV7YN38</accession>
<keyword evidence="3 5" id="KW-0133">Cell shape</keyword>
<reference evidence="8" key="1">
    <citation type="journal article" date="2019" name="Int. J. Syst. Evol. Microbiol.">
        <title>The Global Catalogue of Microorganisms (GCM) 10K type strain sequencing project: providing services to taxonomists for standard genome sequencing and annotation.</title>
        <authorList>
            <consortium name="The Broad Institute Genomics Platform"/>
            <consortium name="The Broad Institute Genome Sequencing Center for Infectious Disease"/>
            <person name="Wu L."/>
            <person name="Ma J."/>
        </authorList>
    </citation>
    <scope>NUCLEOTIDE SEQUENCE [LARGE SCALE GENOMIC DNA]</scope>
    <source>
        <strain evidence="8">CGMCC 4.7241</strain>
    </source>
</reference>
<comment type="similarity">
    <text evidence="1 5">Belongs to the MreC family.</text>
</comment>
<evidence type="ECO:0000259" key="6">
    <source>
        <dbReference type="Pfam" id="PF04085"/>
    </source>
</evidence>
<evidence type="ECO:0000256" key="1">
    <source>
        <dbReference type="ARBA" id="ARBA00009369"/>
    </source>
</evidence>
<dbReference type="PANTHER" id="PTHR34138:SF1">
    <property type="entry name" value="CELL SHAPE-DETERMINING PROTEIN MREC"/>
    <property type="match status" value="1"/>
</dbReference>
<comment type="function">
    <text evidence="5">Involved in formation and maintenance of cell shape.</text>
</comment>
<dbReference type="Gene3D" id="2.40.10.340">
    <property type="entry name" value="Rod shape-determining protein MreC, domain 1"/>
    <property type="match status" value="1"/>
</dbReference>
<dbReference type="Pfam" id="PF04085">
    <property type="entry name" value="MreC"/>
    <property type="match status" value="1"/>
</dbReference>
<keyword evidence="8" id="KW-1185">Reference proteome</keyword>
<dbReference type="Gene3D" id="2.40.10.350">
    <property type="entry name" value="Rod shape-determining protein MreC, domain 2"/>
    <property type="match status" value="1"/>
</dbReference>
<evidence type="ECO:0000313" key="8">
    <source>
        <dbReference type="Proteomes" id="UP001595699"/>
    </source>
</evidence>
<organism evidence="7 8">
    <name type="scientific">Tenggerimyces flavus</name>
    <dbReference type="NCBI Taxonomy" id="1708749"/>
    <lineage>
        <taxon>Bacteria</taxon>
        <taxon>Bacillati</taxon>
        <taxon>Actinomycetota</taxon>
        <taxon>Actinomycetes</taxon>
        <taxon>Propionibacteriales</taxon>
        <taxon>Nocardioidaceae</taxon>
        <taxon>Tenggerimyces</taxon>
    </lineage>
</organism>
<dbReference type="EMBL" id="JBHRZH010000043">
    <property type="protein sequence ID" value="MFC3765807.1"/>
    <property type="molecule type" value="Genomic_DNA"/>
</dbReference>
<evidence type="ECO:0000256" key="2">
    <source>
        <dbReference type="ARBA" id="ARBA00013855"/>
    </source>
</evidence>
<name>A0ABV7YN38_9ACTN</name>
<gene>
    <name evidence="7" type="primary">mreC</name>
    <name evidence="7" type="ORF">ACFOUW_33575</name>
</gene>
<protein>
    <recommendedName>
        <fullName evidence="2 5">Cell shape-determining protein MreC</fullName>
    </recommendedName>
    <alternativeName>
        <fullName evidence="4 5">Cell shape protein MreC</fullName>
    </alternativeName>
</protein>
<sequence length="270" mass="28089">MRPRSRVLLVLLLLGSFSLVTVDLAVEESPLNAVRAAVAEAVAPLQLGARVATRPIVNAARDVASLGEQRSELLKLREENAALRGQLRTDAERRAEGRAVDQLRSAGHTVPARVVGFGAQQSFAHTVTLDVGTRDGVRADQAVVAADGLVGRVVRAGTTSATVLLLGDATSTVGGRLETSRELGFLHGTGDVVGKARLTLQLVDHSARVKQGDRLVTWGSPNGSPYPAGIPIGRVVSVDPATAGVAPKASVDPYVDLTALDVVGVVVGER</sequence>
<evidence type="ECO:0000256" key="3">
    <source>
        <dbReference type="ARBA" id="ARBA00022960"/>
    </source>
</evidence>
<dbReference type="PIRSF" id="PIRSF038471">
    <property type="entry name" value="MreC"/>
    <property type="match status" value="1"/>
</dbReference>
<feature type="domain" description="Rod shape-determining protein MreC beta-barrel core" evidence="6">
    <location>
        <begin position="120"/>
        <end position="266"/>
    </location>
</feature>
<dbReference type="InterPro" id="IPR042175">
    <property type="entry name" value="Cell/Rod_MreC_2"/>
</dbReference>
<evidence type="ECO:0000256" key="5">
    <source>
        <dbReference type="PIRNR" id="PIRNR038471"/>
    </source>
</evidence>
<proteinExistence type="inferred from homology"/>
<dbReference type="RefSeq" id="WP_205121075.1">
    <property type="nucleotide sequence ID" value="NZ_JAFBCM010000001.1"/>
</dbReference>